<reference evidence="2 3" key="1">
    <citation type="journal article" date="2022" name="Nat. Ecol. Evol.">
        <title>A masculinizing supergene underlies an exaggerated male reproductive morph in a spider.</title>
        <authorList>
            <person name="Hendrickx F."/>
            <person name="De Corte Z."/>
            <person name="Sonet G."/>
            <person name="Van Belleghem S.M."/>
            <person name="Kostlbacher S."/>
            <person name="Vangestel C."/>
        </authorList>
    </citation>
    <scope>NUCLEOTIDE SEQUENCE [LARGE SCALE GENOMIC DNA]</scope>
    <source>
        <strain evidence="2">W744_W776</strain>
    </source>
</reference>
<sequence length="223" mass="24837">MLIFKSILLVTLGVFASATEDDVCDPKQPELCFSPSVHVDFPVSEEELDKICPFKCLSDFKNRCNDVEFPRQLQGLENVHDILVEACDKDSEFHKKLAINLACIKEVFVNHLNTCVPIVKEAIDEMSNHPDIEFNVDNISDDNDWSKYVCLSEALDLSCFVASSSVRCGEEAGEMVGAVLDQIGILNVLCPEDIREEVLAVVEIIKPFVELGVVAEEVLSKMK</sequence>
<accession>A0AAV6VS41</accession>
<keyword evidence="1" id="KW-0732">Signal</keyword>
<dbReference type="EMBL" id="JAFNEN010000032">
    <property type="protein sequence ID" value="KAG8199078.1"/>
    <property type="molecule type" value="Genomic_DNA"/>
</dbReference>
<gene>
    <name evidence="2" type="ORF">JTE90_021088</name>
</gene>
<feature type="signal peptide" evidence="1">
    <location>
        <begin position="1"/>
        <end position="18"/>
    </location>
</feature>
<dbReference type="AlphaFoldDB" id="A0AAV6VS41"/>
<proteinExistence type="predicted"/>
<name>A0AAV6VS41_9ARAC</name>
<evidence type="ECO:0000313" key="2">
    <source>
        <dbReference type="EMBL" id="KAG8199078.1"/>
    </source>
</evidence>
<keyword evidence="3" id="KW-1185">Reference proteome</keyword>
<organism evidence="2 3">
    <name type="scientific">Oedothorax gibbosus</name>
    <dbReference type="NCBI Taxonomy" id="931172"/>
    <lineage>
        <taxon>Eukaryota</taxon>
        <taxon>Metazoa</taxon>
        <taxon>Ecdysozoa</taxon>
        <taxon>Arthropoda</taxon>
        <taxon>Chelicerata</taxon>
        <taxon>Arachnida</taxon>
        <taxon>Araneae</taxon>
        <taxon>Araneomorphae</taxon>
        <taxon>Entelegynae</taxon>
        <taxon>Araneoidea</taxon>
        <taxon>Linyphiidae</taxon>
        <taxon>Erigoninae</taxon>
        <taxon>Oedothorax</taxon>
    </lineage>
</organism>
<comment type="caution">
    <text evidence="2">The sequence shown here is derived from an EMBL/GenBank/DDBJ whole genome shotgun (WGS) entry which is preliminary data.</text>
</comment>
<evidence type="ECO:0000313" key="3">
    <source>
        <dbReference type="Proteomes" id="UP000827092"/>
    </source>
</evidence>
<dbReference type="Proteomes" id="UP000827092">
    <property type="component" value="Unassembled WGS sequence"/>
</dbReference>
<feature type="chain" id="PRO_5043574448" evidence="1">
    <location>
        <begin position="19"/>
        <end position="223"/>
    </location>
</feature>
<protein>
    <submittedName>
        <fullName evidence="2">Uncharacterized protein</fullName>
    </submittedName>
</protein>
<evidence type="ECO:0000256" key="1">
    <source>
        <dbReference type="SAM" id="SignalP"/>
    </source>
</evidence>